<dbReference type="InterPro" id="IPR050869">
    <property type="entry name" value="H3K4_H4K5_MeTrfase"/>
</dbReference>
<evidence type="ECO:0000313" key="3">
    <source>
        <dbReference type="Proteomes" id="UP000649617"/>
    </source>
</evidence>
<reference evidence="2" key="1">
    <citation type="submission" date="2021-02" db="EMBL/GenBank/DDBJ databases">
        <authorList>
            <person name="Dougan E. K."/>
            <person name="Rhodes N."/>
            <person name="Thang M."/>
            <person name="Chan C."/>
        </authorList>
    </citation>
    <scope>NUCLEOTIDE SEQUENCE</scope>
</reference>
<dbReference type="PANTHER" id="PTHR12197">
    <property type="entry name" value="HISTONE-LYSINE N-METHYLTRANSFERASE SMYD"/>
    <property type="match status" value="1"/>
</dbReference>
<comment type="caution">
    <text evidence="2">The sequence shown here is derived from an EMBL/GenBank/DDBJ whole genome shotgun (WGS) entry which is preliminary data.</text>
</comment>
<evidence type="ECO:0000259" key="1">
    <source>
        <dbReference type="Pfam" id="PF00856"/>
    </source>
</evidence>
<gene>
    <name evidence="2" type="primary">Smyd3</name>
    <name evidence="2" type="ORF">SPIL2461_LOCUS13314</name>
</gene>
<dbReference type="CDD" id="cd20071">
    <property type="entry name" value="SET_SMYD"/>
    <property type="match status" value="1"/>
</dbReference>
<organism evidence="2 3">
    <name type="scientific">Symbiodinium pilosum</name>
    <name type="common">Dinoflagellate</name>
    <dbReference type="NCBI Taxonomy" id="2952"/>
    <lineage>
        <taxon>Eukaryota</taxon>
        <taxon>Sar</taxon>
        <taxon>Alveolata</taxon>
        <taxon>Dinophyceae</taxon>
        <taxon>Suessiales</taxon>
        <taxon>Symbiodiniaceae</taxon>
        <taxon>Symbiodinium</taxon>
    </lineage>
</organism>
<sequence>MPSDPQAAQAFKVKLQKETETSRRLALKALGGLTDVPVGLKSFLEPMGYAKLLGALCCNCTVVAYVSPVLQHILQVDGMQECPAKTSAVRALEPWIRALKPPETNISDDEAAGEDEERTISWIVDAGAEPLNFSTSLIPPFRGYAIFPRMALMNHSCRPSCGIEFDFSGRIFVLQQPYDHIKPGVELTISYLDSSLNAEEDHKAMGTTQRRNQLLPYGFNCDCGLLCKRFGSIQAPRTHANPSRRISDRKHIVRAWDYQP</sequence>
<dbReference type="InterPro" id="IPR046341">
    <property type="entry name" value="SET_dom_sf"/>
</dbReference>
<dbReference type="InterPro" id="IPR001214">
    <property type="entry name" value="SET_dom"/>
</dbReference>
<dbReference type="Gene3D" id="2.170.270.10">
    <property type="entry name" value="SET domain"/>
    <property type="match status" value="1"/>
</dbReference>
<protein>
    <submittedName>
        <fullName evidence="2">Smyd3 protein</fullName>
    </submittedName>
</protein>
<dbReference type="Proteomes" id="UP000649617">
    <property type="component" value="Unassembled WGS sequence"/>
</dbReference>
<proteinExistence type="predicted"/>
<dbReference type="AlphaFoldDB" id="A0A812T1A1"/>
<name>A0A812T1A1_SYMPI</name>
<dbReference type="OrthoDB" id="5945798at2759"/>
<keyword evidence="3" id="KW-1185">Reference proteome</keyword>
<dbReference type="SUPFAM" id="SSF82199">
    <property type="entry name" value="SET domain"/>
    <property type="match status" value="1"/>
</dbReference>
<accession>A0A812T1A1</accession>
<dbReference type="Pfam" id="PF00856">
    <property type="entry name" value="SET"/>
    <property type="match status" value="1"/>
</dbReference>
<feature type="domain" description="SET" evidence="1">
    <location>
        <begin position="135"/>
        <end position="191"/>
    </location>
</feature>
<evidence type="ECO:0000313" key="2">
    <source>
        <dbReference type="EMBL" id="CAE7511537.1"/>
    </source>
</evidence>
<dbReference type="EMBL" id="CAJNIZ010028890">
    <property type="protein sequence ID" value="CAE7511537.1"/>
    <property type="molecule type" value="Genomic_DNA"/>
</dbReference>